<comment type="caution">
    <text evidence="4">The sequence shown here is derived from an EMBL/GenBank/DDBJ whole genome shotgun (WGS) entry which is preliminary data.</text>
</comment>
<dbReference type="Proteomes" id="UP000738376">
    <property type="component" value="Unassembled WGS sequence"/>
</dbReference>
<dbReference type="InterPro" id="IPR029787">
    <property type="entry name" value="Nucleotide_cyclase"/>
</dbReference>
<dbReference type="PANTHER" id="PTHR44757:SF2">
    <property type="entry name" value="BIOFILM ARCHITECTURE MAINTENANCE PROTEIN MBAA"/>
    <property type="match status" value="1"/>
</dbReference>
<name>A0ABX1LMR5_9CYAN</name>
<feature type="transmembrane region" description="Helical" evidence="1">
    <location>
        <begin position="323"/>
        <end position="343"/>
    </location>
</feature>
<dbReference type="InterPro" id="IPR007890">
    <property type="entry name" value="CHASE2"/>
</dbReference>
<evidence type="ECO:0000259" key="3">
    <source>
        <dbReference type="PROSITE" id="PS50887"/>
    </source>
</evidence>
<feature type="domain" description="GGDEF" evidence="3">
    <location>
        <begin position="430"/>
        <end position="585"/>
    </location>
</feature>
<feature type="domain" description="EAL" evidence="2">
    <location>
        <begin position="594"/>
        <end position="865"/>
    </location>
</feature>
<feature type="transmembrane region" description="Helical" evidence="1">
    <location>
        <begin position="32"/>
        <end position="52"/>
    </location>
</feature>
<sequence>MRFQFSEFISQLFSKAWTNRSFGRIRSRVVRLVWRALPTIFAIVIIIPFVYFQTLQPLEFWVYNSFTTWRGDRPWDDRIVIIAIDDASISKLGGFPWTRNRYVQLLQKPSLKAASVIGFDILWSETSPADPQLAEIIGRYQRVVLSMAWNKSGEALLPTDELSNAGVAIGHILKREDSDGIVRQMDLQIHDIPALSVAMLQTYELTTAALSHLPSLRQPLTINWTKRIKDIPHISFSDVLDDKIPASAFRNKIVLVGVTASGIDGLVTPFDRNPPANGVHLHAVLLQNLLQKNSLTIANNQDVWSIALLISFCMSLLLPRRNLWLGFISASIISGLWFAIALIAFNFNYWIISAVPILMLLLTNAVIALQERWQVQRSLNYAKSQIFYDATHDRLTGLFNRALIEEKLQNLMFLDQALSPHTYPANVKHRLLAVLWINIDRFKNINDIFGHPIGNLLLVEVGKRLQSCIPITASTARFGGAEFVILLENLANEQLAIDIADRIQSRLQEKFILQGHEIEIAANIGIKFHEVEPPVEQGDIAPTHEQIREQKPAEQISPETILRDADTAMFYAKKLGNSYTKVFEISMRERVLERLQLEKDLRQAVAIAQDPQNQDPQNQENQEFLIYYQPIVSLKNMRIVGLEALIRWRHPQRGLISPTYFIPLAEETGLIIPIGDWIMRNACYQLKSWHQRFTNAKDITISVNLSPKQLAQDDVLDKCLNTLQEIELEPQYLKIELTESSIMENPNFAVSVLRKMQQAGINIYIDDFGTGYSSLAYLHKFPFDGLKIDRSFVNNIHADNNGTEILQAIISLAQSVNAHIVAEGIESLAQLNYLQDLLQEGDGQGFFLFRPLDLKGIEAILQTSM</sequence>
<dbReference type="Pfam" id="PF00990">
    <property type="entry name" value="GGDEF"/>
    <property type="match status" value="1"/>
</dbReference>
<accession>A0ABX1LMR5</accession>
<dbReference type="Pfam" id="PF00563">
    <property type="entry name" value="EAL"/>
    <property type="match status" value="1"/>
</dbReference>
<feature type="transmembrane region" description="Helical" evidence="1">
    <location>
        <begin position="349"/>
        <end position="369"/>
    </location>
</feature>
<proteinExistence type="predicted"/>
<keyword evidence="1" id="KW-0472">Membrane</keyword>
<dbReference type="Pfam" id="PF05226">
    <property type="entry name" value="CHASE2"/>
    <property type="match status" value="1"/>
</dbReference>
<dbReference type="NCBIfam" id="TIGR00254">
    <property type="entry name" value="GGDEF"/>
    <property type="match status" value="1"/>
</dbReference>
<dbReference type="PANTHER" id="PTHR44757">
    <property type="entry name" value="DIGUANYLATE CYCLASE DGCP"/>
    <property type="match status" value="1"/>
</dbReference>
<dbReference type="PROSITE" id="PS50887">
    <property type="entry name" value="GGDEF"/>
    <property type="match status" value="1"/>
</dbReference>
<dbReference type="PROSITE" id="PS50883">
    <property type="entry name" value="EAL"/>
    <property type="match status" value="1"/>
</dbReference>
<dbReference type="Gene3D" id="3.20.20.450">
    <property type="entry name" value="EAL domain"/>
    <property type="match status" value="1"/>
</dbReference>
<dbReference type="SUPFAM" id="SSF55073">
    <property type="entry name" value="Nucleotide cyclase"/>
    <property type="match status" value="1"/>
</dbReference>
<dbReference type="SUPFAM" id="SSF141868">
    <property type="entry name" value="EAL domain-like"/>
    <property type="match status" value="1"/>
</dbReference>
<keyword evidence="1" id="KW-1133">Transmembrane helix</keyword>
<evidence type="ECO:0000313" key="4">
    <source>
        <dbReference type="EMBL" id="NMF56593.1"/>
    </source>
</evidence>
<dbReference type="SMART" id="SM00267">
    <property type="entry name" value="GGDEF"/>
    <property type="match status" value="1"/>
</dbReference>
<dbReference type="InterPro" id="IPR043128">
    <property type="entry name" value="Rev_trsase/Diguanyl_cyclase"/>
</dbReference>
<dbReference type="SMART" id="SM01080">
    <property type="entry name" value="CHASE2"/>
    <property type="match status" value="1"/>
</dbReference>
<dbReference type="InterPro" id="IPR000160">
    <property type="entry name" value="GGDEF_dom"/>
</dbReference>
<keyword evidence="5" id="KW-1185">Reference proteome</keyword>
<dbReference type="InterPro" id="IPR052155">
    <property type="entry name" value="Biofilm_reg_signaling"/>
</dbReference>
<dbReference type="RefSeq" id="WP_169361722.1">
    <property type="nucleotide sequence ID" value="NZ_JAAVJL010000001.1"/>
</dbReference>
<dbReference type="CDD" id="cd01949">
    <property type="entry name" value="GGDEF"/>
    <property type="match status" value="1"/>
</dbReference>
<dbReference type="CDD" id="cd01948">
    <property type="entry name" value="EAL"/>
    <property type="match status" value="1"/>
</dbReference>
<evidence type="ECO:0000313" key="5">
    <source>
        <dbReference type="Proteomes" id="UP000738376"/>
    </source>
</evidence>
<protein>
    <submittedName>
        <fullName evidence="4">EAL domain-containing protein</fullName>
    </submittedName>
</protein>
<keyword evidence="1" id="KW-0812">Transmembrane</keyword>
<dbReference type="Gene3D" id="3.30.70.270">
    <property type="match status" value="1"/>
</dbReference>
<evidence type="ECO:0000259" key="2">
    <source>
        <dbReference type="PROSITE" id="PS50883"/>
    </source>
</evidence>
<reference evidence="4 5" key="1">
    <citation type="submission" date="2020-03" db="EMBL/GenBank/DDBJ databases">
        <title>Draft Genome Sequence of 2-Methylisoborneol Producing Pseudanabaena yagii Strain GIHE-NHR1 Isolated from North Han River in South Korea.</title>
        <authorList>
            <person name="Jeong J."/>
        </authorList>
    </citation>
    <scope>NUCLEOTIDE SEQUENCE [LARGE SCALE GENOMIC DNA]</scope>
    <source>
        <strain evidence="4 5">GIHE-NHR1</strain>
    </source>
</reference>
<organism evidence="4 5">
    <name type="scientific">Pseudanabaena yagii GIHE-NHR1</name>
    <dbReference type="NCBI Taxonomy" id="2722753"/>
    <lineage>
        <taxon>Bacteria</taxon>
        <taxon>Bacillati</taxon>
        <taxon>Cyanobacteriota</taxon>
        <taxon>Cyanophyceae</taxon>
        <taxon>Pseudanabaenales</taxon>
        <taxon>Pseudanabaenaceae</taxon>
        <taxon>Pseudanabaena</taxon>
        <taxon>Pseudanabaena yagii</taxon>
    </lineage>
</organism>
<evidence type="ECO:0000256" key="1">
    <source>
        <dbReference type="SAM" id="Phobius"/>
    </source>
</evidence>
<dbReference type="SMART" id="SM00052">
    <property type="entry name" value="EAL"/>
    <property type="match status" value="1"/>
</dbReference>
<gene>
    <name evidence="4" type="ORF">HC246_00750</name>
</gene>
<dbReference type="InterPro" id="IPR001633">
    <property type="entry name" value="EAL_dom"/>
</dbReference>
<dbReference type="InterPro" id="IPR035919">
    <property type="entry name" value="EAL_sf"/>
</dbReference>
<dbReference type="EMBL" id="JAAVJL010000001">
    <property type="protein sequence ID" value="NMF56593.1"/>
    <property type="molecule type" value="Genomic_DNA"/>
</dbReference>